<dbReference type="GO" id="GO:0009279">
    <property type="term" value="C:cell outer membrane"/>
    <property type="evidence" value="ECO:0007669"/>
    <property type="project" value="UniProtKB-SubCell"/>
</dbReference>
<dbReference type="GO" id="GO:0038023">
    <property type="term" value="F:signaling receptor activity"/>
    <property type="evidence" value="ECO:0007669"/>
    <property type="project" value="InterPro"/>
</dbReference>
<dbReference type="GO" id="GO:0015344">
    <property type="term" value="F:siderophore uptake transmembrane transporter activity"/>
    <property type="evidence" value="ECO:0007669"/>
    <property type="project" value="TreeGrafter"/>
</dbReference>
<keyword evidence="15" id="KW-1185">Reference proteome</keyword>
<dbReference type="PROSITE" id="PS52016">
    <property type="entry name" value="TONB_DEPENDENT_REC_3"/>
    <property type="match status" value="1"/>
</dbReference>
<proteinExistence type="inferred from homology"/>
<evidence type="ECO:0000313" key="14">
    <source>
        <dbReference type="EMBL" id="RRN44851.1"/>
    </source>
</evidence>
<dbReference type="NCBIfam" id="TIGR01783">
    <property type="entry name" value="TonB-siderophor"/>
    <property type="match status" value="1"/>
</dbReference>
<dbReference type="AlphaFoldDB" id="A0A3R8LR08"/>
<keyword evidence="8 14" id="KW-0675">Receptor</keyword>
<comment type="caution">
    <text evidence="14">The sequence shown here is derived from an EMBL/GenBank/DDBJ whole genome shotgun (WGS) entry which is preliminary data.</text>
</comment>
<evidence type="ECO:0000256" key="6">
    <source>
        <dbReference type="ARBA" id="ARBA00023077"/>
    </source>
</evidence>
<evidence type="ECO:0000259" key="12">
    <source>
        <dbReference type="Pfam" id="PF00593"/>
    </source>
</evidence>
<name>A0A3R8LR08_9BURK</name>
<dbReference type="SUPFAM" id="SSF56935">
    <property type="entry name" value="Porins"/>
    <property type="match status" value="1"/>
</dbReference>
<keyword evidence="4 10" id="KW-1134">Transmembrane beta strand</keyword>
<dbReference type="InterPro" id="IPR010105">
    <property type="entry name" value="TonB_sidphr_rcpt"/>
</dbReference>
<keyword evidence="6 11" id="KW-0798">TonB box</keyword>
<dbReference type="EMBL" id="RRUE01000001">
    <property type="protein sequence ID" value="RRN44851.1"/>
    <property type="molecule type" value="Genomic_DNA"/>
</dbReference>
<dbReference type="Proteomes" id="UP000270261">
    <property type="component" value="Unassembled WGS sequence"/>
</dbReference>
<dbReference type="InterPro" id="IPR012910">
    <property type="entry name" value="Plug_dom"/>
</dbReference>
<keyword evidence="5 10" id="KW-0812">Transmembrane</keyword>
<evidence type="ECO:0000259" key="13">
    <source>
        <dbReference type="Pfam" id="PF07715"/>
    </source>
</evidence>
<protein>
    <submittedName>
        <fullName evidence="14">TonB-dependent siderophore receptor</fullName>
    </submittedName>
</protein>
<dbReference type="Pfam" id="PF00593">
    <property type="entry name" value="TonB_dep_Rec_b-barrel"/>
    <property type="match status" value="1"/>
</dbReference>
<dbReference type="GO" id="GO:0015891">
    <property type="term" value="P:siderophore transport"/>
    <property type="evidence" value="ECO:0007669"/>
    <property type="project" value="InterPro"/>
</dbReference>
<evidence type="ECO:0000256" key="7">
    <source>
        <dbReference type="ARBA" id="ARBA00023136"/>
    </source>
</evidence>
<reference evidence="14 15" key="1">
    <citation type="submission" date="2018-11" db="EMBL/GenBank/DDBJ databases">
        <title>Genome sequencing of Lautropia sp. KCOM 2505 (= ChDC F240).</title>
        <authorList>
            <person name="Kook J.-K."/>
            <person name="Park S.-N."/>
            <person name="Lim Y.K."/>
        </authorList>
    </citation>
    <scope>NUCLEOTIDE SEQUENCE [LARGE SCALE GENOMIC DNA]</scope>
    <source>
        <strain evidence="14 15">KCOM 2505</strain>
    </source>
</reference>
<evidence type="ECO:0000256" key="2">
    <source>
        <dbReference type="ARBA" id="ARBA00009810"/>
    </source>
</evidence>
<comment type="similarity">
    <text evidence="2 10 11">Belongs to the TonB-dependent receptor family.</text>
</comment>
<evidence type="ECO:0000256" key="8">
    <source>
        <dbReference type="ARBA" id="ARBA00023170"/>
    </source>
</evidence>
<evidence type="ECO:0000313" key="15">
    <source>
        <dbReference type="Proteomes" id="UP000270261"/>
    </source>
</evidence>
<sequence length="775" mass="85720">MAASSLSFRKHITDNPSPLCKEQLMSRHTPVSRRPSSSSSCLLRPAAVALALASLPWAAHAAVDETFQLGTVVVTGKARLKMDSETAFTASSMRTTTGLSLSPRQTPQSVSVVTQAQMRGQGIRTFEGALNTTTGVNVTRSASRSVFMSRGFYIEQLAEDGINTMIGAPGLNGTPGRDPKQQLDIALYDHIEVVRGATGLTQGVGEPGGTLNAVRKKPTSTPLVEASLMVDRFGTVRATGDVSGPLNEDRDLRARLVTVLEKDRSFQDNVDGRNALLYGVADKTLGDGTRFTVGGLVHNTHDTPDPNGLPMAHDNTDAHLPRDKFLGMDWNKGRYRKRDAFVELDHYLNDDWNLNAKLDYRQTHSVSEYTSLAGSGAVGGGISATGTLPVDDIERYDHAGNQLAFQTNLNGSFEALGQKHEAFMTYSYSREKLDVRERWQDNDGLTAPVYTFTGHEVARPDWNTYYGQNFSHNNFYNQGLSGGVRLNVRDDLHILVGTRYTHWKRDWAYIYDTRNGQPDTRANTQLITRRSRFIPYAGVTYDLDDVNSIYLNYTSMFKVNTNPALDGGPLPVTQGRNYEVGWKAAANEGKLNASVALFQVDQDNTAVRSNLRTTDGTRRWAWFPLTERSRGLDAEVSGEVMPGVNLFAGYTYNKRKYTASVGSAVAGKDFAKQMPKHMLRAYGNYRLPGEASAWTLGLGMRMQSATESGWDIHNGGRTVWNASVQYALDAHWQFNLSLNNLTDKRYYTDNGSRGYGYGSYYGEPRNVVLTATWRM</sequence>
<dbReference type="InterPro" id="IPR000531">
    <property type="entry name" value="Beta-barrel_TonB"/>
</dbReference>
<keyword evidence="3 10" id="KW-0813">Transport</keyword>
<evidence type="ECO:0000256" key="11">
    <source>
        <dbReference type="RuleBase" id="RU003357"/>
    </source>
</evidence>
<dbReference type="Gene3D" id="2.40.170.20">
    <property type="entry name" value="TonB-dependent receptor, beta-barrel domain"/>
    <property type="match status" value="1"/>
</dbReference>
<evidence type="ECO:0000256" key="1">
    <source>
        <dbReference type="ARBA" id="ARBA00004571"/>
    </source>
</evidence>
<evidence type="ECO:0000256" key="4">
    <source>
        <dbReference type="ARBA" id="ARBA00022452"/>
    </source>
</evidence>
<dbReference type="Gene3D" id="2.170.130.10">
    <property type="entry name" value="TonB-dependent receptor, plug domain"/>
    <property type="match status" value="1"/>
</dbReference>
<evidence type="ECO:0000256" key="9">
    <source>
        <dbReference type="ARBA" id="ARBA00023237"/>
    </source>
</evidence>
<organism evidence="14 15">
    <name type="scientific">Lautropia dentalis</name>
    <dbReference type="NCBI Taxonomy" id="2490857"/>
    <lineage>
        <taxon>Bacteria</taxon>
        <taxon>Pseudomonadati</taxon>
        <taxon>Pseudomonadota</taxon>
        <taxon>Betaproteobacteria</taxon>
        <taxon>Burkholderiales</taxon>
        <taxon>Burkholderiaceae</taxon>
        <taxon>Lautropia</taxon>
    </lineage>
</organism>
<dbReference type="Pfam" id="PF07715">
    <property type="entry name" value="Plug"/>
    <property type="match status" value="1"/>
</dbReference>
<evidence type="ECO:0000256" key="5">
    <source>
        <dbReference type="ARBA" id="ARBA00022692"/>
    </source>
</evidence>
<dbReference type="InterPro" id="IPR036942">
    <property type="entry name" value="Beta-barrel_TonB_sf"/>
</dbReference>
<dbReference type="CDD" id="cd01347">
    <property type="entry name" value="ligand_gated_channel"/>
    <property type="match status" value="1"/>
</dbReference>
<dbReference type="InterPro" id="IPR039426">
    <property type="entry name" value="TonB-dep_rcpt-like"/>
</dbReference>
<feature type="domain" description="TonB-dependent receptor plug" evidence="13">
    <location>
        <begin position="103"/>
        <end position="210"/>
    </location>
</feature>
<dbReference type="PANTHER" id="PTHR32552:SF74">
    <property type="entry name" value="HYDROXAMATE SIDEROPHORE RECEPTOR FHUE"/>
    <property type="match status" value="1"/>
</dbReference>
<dbReference type="InterPro" id="IPR037066">
    <property type="entry name" value="Plug_dom_sf"/>
</dbReference>
<accession>A0A3R8LR08</accession>
<feature type="domain" description="TonB-dependent receptor-like beta-barrel" evidence="12">
    <location>
        <begin position="285"/>
        <end position="741"/>
    </location>
</feature>
<gene>
    <name evidence="14" type="ORF">EHV23_00750</name>
</gene>
<keyword evidence="9 10" id="KW-0998">Cell outer membrane</keyword>
<evidence type="ECO:0000256" key="10">
    <source>
        <dbReference type="PROSITE-ProRule" id="PRU01360"/>
    </source>
</evidence>
<dbReference type="PANTHER" id="PTHR32552">
    <property type="entry name" value="FERRICHROME IRON RECEPTOR-RELATED"/>
    <property type="match status" value="1"/>
</dbReference>
<keyword evidence="7 10" id="KW-0472">Membrane</keyword>
<comment type="subcellular location">
    <subcellularLocation>
        <location evidence="1 10">Cell outer membrane</location>
        <topology evidence="1 10">Multi-pass membrane protein</topology>
    </subcellularLocation>
</comment>
<evidence type="ECO:0000256" key="3">
    <source>
        <dbReference type="ARBA" id="ARBA00022448"/>
    </source>
</evidence>